<evidence type="ECO:0000313" key="3">
    <source>
        <dbReference type="Proteomes" id="UP000199423"/>
    </source>
</evidence>
<feature type="transmembrane region" description="Helical" evidence="1">
    <location>
        <begin position="14"/>
        <end position="31"/>
    </location>
</feature>
<dbReference type="OrthoDB" id="7933401at2"/>
<evidence type="ECO:0000256" key="1">
    <source>
        <dbReference type="SAM" id="Phobius"/>
    </source>
</evidence>
<sequence length="120" mass="13321">MQDLLWQLKNTDSFTIYTTLLFVAIVAWFIREIIGSSGLALSSVPLLTIGGLLGPAFFNRQMIALSYDKNANAVTATALGILAMLLVILLSKWLLTLLNEHRVSRIKPVSIPSRAPRLRR</sequence>
<keyword evidence="1" id="KW-0812">Transmembrane</keyword>
<feature type="transmembrane region" description="Helical" evidence="1">
    <location>
        <begin position="38"/>
        <end position="58"/>
    </location>
</feature>
<keyword evidence="3" id="KW-1185">Reference proteome</keyword>
<accession>A0A1I7MTN3</accession>
<dbReference type="STRING" id="51670.SAMN04488557_0098"/>
<dbReference type="RefSeq" id="WP_092862690.1">
    <property type="nucleotide sequence ID" value="NZ_FPCH01000001.1"/>
</dbReference>
<feature type="transmembrane region" description="Helical" evidence="1">
    <location>
        <begin position="78"/>
        <end position="98"/>
    </location>
</feature>
<dbReference type="AlphaFoldDB" id="A0A1I7MTN3"/>
<keyword evidence="1" id="KW-1133">Transmembrane helix</keyword>
<proteinExistence type="predicted"/>
<keyword evidence="1" id="KW-0472">Membrane</keyword>
<dbReference type="Proteomes" id="UP000199423">
    <property type="component" value="Unassembled WGS sequence"/>
</dbReference>
<organism evidence="2 3">
    <name type="scientific">Hyphomicrobium facile</name>
    <dbReference type="NCBI Taxonomy" id="51670"/>
    <lineage>
        <taxon>Bacteria</taxon>
        <taxon>Pseudomonadati</taxon>
        <taxon>Pseudomonadota</taxon>
        <taxon>Alphaproteobacteria</taxon>
        <taxon>Hyphomicrobiales</taxon>
        <taxon>Hyphomicrobiaceae</taxon>
        <taxon>Hyphomicrobium</taxon>
    </lineage>
</organism>
<name>A0A1I7MTN3_9HYPH</name>
<dbReference type="EMBL" id="FPCH01000001">
    <property type="protein sequence ID" value="SFV25758.1"/>
    <property type="molecule type" value="Genomic_DNA"/>
</dbReference>
<protein>
    <submittedName>
        <fullName evidence="2">Uncharacterized protein</fullName>
    </submittedName>
</protein>
<evidence type="ECO:0000313" key="2">
    <source>
        <dbReference type="EMBL" id="SFV25758.1"/>
    </source>
</evidence>
<gene>
    <name evidence="2" type="ORF">SAMN04488557_0098</name>
</gene>
<reference evidence="3" key="1">
    <citation type="submission" date="2016-10" db="EMBL/GenBank/DDBJ databases">
        <authorList>
            <person name="Varghese N."/>
            <person name="Submissions S."/>
        </authorList>
    </citation>
    <scope>NUCLEOTIDE SEQUENCE [LARGE SCALE GENOMIC DNA]</scope>
    <source>
        <strain evidence="3">DSM 1565</strain>
    </source>
</reference>